<keyword evidence="5" id="KW-0812">Transmembrane</keyword>
<protein>
    <submittedName>
        <fullName evidence="7">Glycoside hydrolase</fullName>
    </submittedName>
</protein>
<dbReference type="AlphaFoldDB" id="A0A194XVE0"/>
<organism evidence="7 8">
    <name type="scientific">Mollisia scopiformis</name>
    <name type="common">Conifer needle endophyte fungus</name>
    <name type="synonym">Phialocephala scopiformis</name>
    <dbReference type="NCBI Taxonomy" id="149040"/>
    <lineage>
        <taxon>Eukaryota</taxon>
        <taxon>Fungi</taxon>
        <taxon>Dikarya</taxon>
        <taxon>Ascomycota</taxon>
        <taxon>Pezizomycotina</taxon>
        <taxon>Leotiomycetes</taxon>
        <taxon>Helotiales</taxon>
        <taxon>Mollisiaceae</taxon>
        <taxon>Mollisia</taxon>
    </lineage>
</organism>
<dbReference type="InterPro" id="IPR022790">
    <property type="entry name" value="GH26_dom"/>
</dbReference>
<keyword evidence="8" id="KW-1185">Reference proteome</keyword>
<evidence type="ECO:0000256" key="1">
    <source>
        <dbReference type="ARBA" id="ARBA00007754"/>
    </source>
</evidence>
<evidence type="ECO:0000313" key="8">
    <source>
        <dbReference type="Proteomes" id="UP000070700"/>
    </source>
</evidence>
<dbReference type="PANTHER" id="PTHR40079:SF6">
    <property type="entry name" value="GH26 DOMAIN-CONTAINING PROTEIN"/>
    <property type="match status" value="1"/>
</dbReference>
<sequence>MWKSGLSILIPVMFLMSILSLSMFELKTMTSFNVHHLTEHKPLLDPRDFGLPREGLSVNGIAFGWVPDDKIGSSMSLVNERVGAPGSTMGIYSQVTSADEFDDYQFTEPSRLRDIISSKAVLIATIMPLIPFETFTPALCAQIASSMRKLTDEGVFVWLRFAHEMNWYSRDGDGPALHGGNPNLKNTYTGTPVQFIQMWNILSEAVKDNLMVKMFWSPNSGQDKDQWFPGPAVVDIIGMDFYPKDRSRTPEKVYKPIHDNYALKYNLPFVIGETGVKGSSSSEFKMWWLSGVVDSRLKSALPNYMSCSWFEFDKTDDPEGYDYTIVLKDGALLNRTKSILIPR</sequence>
<keyword evidence="2 4" id="KW-0378">Hydrolase</keyword>
<dbReference type="GO" id="GO:0006080">
    <property type="term" value="P:substituted mannan metabolic process"/>
    <property type="evidence" value="ECO:0007669"/>
    <property type="project" value="InterPro"/>
</dbReference>
<dbReference type="Gene3D" id="3.20.20.80">
    <property type="entry name" value="Glycosidases"/>
    <property type="match status" value="1"/>
</dbReference>
<gene>
    <name evidence="7" type="ORF">LY89DRAFT_712710</name>
</gene>
<feature type="active site" description="Proton donor" evidence="4">
    <location>
        <position position="164"/>
    </location>
</feature>
<keyword evidence="5" id="KW-1133">Transmembrane helix</keyword>
<dbReference type="GO" id="GO:0016985">
    <property type="term" value="F:mannan endo-1,4-beta-mannosidase activity"/>
    <property type="evidence" value="ECO:0007669"/>
    <property type="project" value="InterPro"/>
</dbReference>
<dbReference type="PROSITE" id="PS51764">
    <property type="entry name" value="GH26"/>
    <property type="match status" value="1"/>
</dbReference>
<feature type="domain" description="GH26" evidence="6">
    <location>
        <begin position="1"/>
        <end position="336"/>
    </location>
</feature>
<evidence type="ECO:0000256" key="4">
    <source>
        <dbReference type="PROSITE-ProRule" id="PRU01100"/>
    </source>
</evidence>
<dbReference type="InParanoid" id="A0A194XVE0"/>
<keyword evidence="3 4" id="KW-0326">Glycosidase</keyword>
<dbReference type="OrthoDB" id="428177at2759"/>
<feature type="active site" description="Nucleophile" evidence="4">
    <location>
        <position position="273"/>
    </location>
</feature>
<dbReference type="SUPFAM" id="SSF51445">
    <property type="entry name" value="(Trans)glycosidases"/>
    <property type="match status" value="1"/>
</dbReference>
<name>A0A194XVE0_MOLSC</name>
<reference evidence="7 8" key="1">
    <citation type="submission" date="2015-10" db="EMBL/GenBank/DDBJ databases">
        <title>Full genome of DAOMC 229536 Phialocephala scopiformis, a fungal endophyte of spruce producing the potent anti-insectan compound rugulosin.</title>
        <authorList>
            <consortium name="DOE Joint Genome Institute"/>
            <person name="Walker A.K."/>
            <person name="Frasz S.L."/>
            <person name="Seifert K.A."/>
            <person name="Miller J.D."/>
            <person name="Mondo S.J."/>
            <person name="Labutti K."/>
            <person name="Lipzen A."/>
            <person name="Dockter R."/>
            <person name="Kennedy M."/>
            <person name="Grigoriev I.V."/>
            <person name="Spatafora J.W."/>
        </authorList>
    </citation>
    <scope>NUCLEOTIDE SEQUENCE [LARGE SCALE GENOMIC DNA]</scope>
    <source>
        <strain evidence="7 8">CBS 120377</strain>
    </source>
</reference>
<evidence type="ECO:0000256" key="5">
    <source>
        <dbReference type="SAM" id="Phobius"/>
    </source>
</evidence>
<dbReference type="GeneID" id="28827725"/>
<dbReference type="EMBL" id="KQ947404">
    <property type="protein sequence ID" value="KUJ23677.1"/>
    <property type="molecule type" value="Genomic_DNA"/>
</dbReference>
<accession>A0A194XVE0</accession>
<evidence type="ECO:0000313" key="7">
    <source>
        <dbReference type="EMBL" id="KUJ23677.1"/>
    </source>
</evidence>
<dbReference type="RefSeq" id="XP_018078032.1">
    <property type="nucleotide sequence ID" value="XM_018217999.1"/>
</dbReference>
<dbReference type="InterPro" id="IPR000805">
    <property type="entry name" value="Glyco_hydro_26"/>
</dbReference>
<dbReference type="PANTHER" id="PTHR40079">
    <property type="entry name" value="MANNAN ENDO-1,4-BETA-MANNOSIDASE E-RELATED"/>
    <property type="match status" value="1"/>
</dbReference>
<comment type="similarity">
    <text evidence="1 4">Belongs to the glycosyl hydrolase 26 family.</text>
</comment>
<evidence type="ECO:0000259" key="6">
    <source>
        <dbReference type="PROSITE" id="PS51764"/>
    </source>
</evidence>
<dbReference type="InterPro" id="IPR017853">
    <property type="entry name" value="GH"/>
</dbReference>
<evidence type="ECO:0000256" key="3">
    <source>
        <dbReference type="ARBA" id="ARBA00023295"/>
    </source>
</evidence>
<keyword evidence="5" id="KW-0472">Membrane</keyword>
<evidence type="ECO:0000256" key="2">
    <source>
        <dbReference type="ARBA" id="ARBA00022801"/>
    </source>
</evidence>
<dbReference type="KEGG" id="psco:LY89DRAFT_712710"/>
<feature type="transmembrane region" description="Helical" evidence="5">
    <location>
        <begin position="6"/>
        <end position="24"/>
    </location>
</feature>
<dbReference type="Proteomes" id="UP000070700">
    <property type="component" value="Unassembled WGS sequence"/>
</dbReference>
<dbReference type="Pfam" id="PF02156">
    <property type="entry name" value="Glyco_hydro_26"/>
    <property type="match status" value="1"/>
</dbReference>
<proteinExistence type="inferred from homology"/>